<feature type="region of interest" description="Disordered" evidence="2">
    <location>
        <begin position="820"/>
        <end position="880"/>
    </location>
</feature>
<dbReference type="OrthoDB" id="438299at2759"/>
<feature type="compositionally biased region" description="Basic residues" evidence="2">
    <location>
        <begin position="564"/>
        <end position="573"/>
    </location>
</feature>
<gene>
    <name evidence="3" type="ORF">FOZ60_009697</name>
</gene>
<dbReference type="AlphaFoldDB" id="A0A7J6NGQ4"/>
<feature type="compositionally biased region" description="Low complexity" evidence="2">
    <location>
        <begin position="549"/>
        <end position="563"/>
    </location>
</feature>
<feature type="compositionally biased region" description="Polar residues" evidence="2">
    <location>
        <begin position="696"/>
        <end position="707"/>
    </location>
</feature>
<feature type="compositionally biased region" description="Low complexity" evidence="2">
    <location>
        <begin position="428"/>
        <end position="449"/>
    </location>
</feature>
<feature type="compositionally biased region" description="Low complexity" evidence="2">
    <location>
        <begin position="603"/>
        <end position="614"/>
    </location>
</feature>
<evidence type="ECO:0000313" key="4">
    <source>
        <dbReference type="Proteomes" id="UP000541610"/>
    </source>
</evidence>
<feature type="compositionally biased region" description="Acidic residues" evidence="2">
    <location>
        <begin position="295"/>
        <end position="306"/>
    </location>
</feature>
<evidence type="ECO:0000313" key="3">
    <source>
        <dbReference type="EMBL" id="KAF4683072.1"/>
    </source>
</evidence>
<reference evidence="3 4" key="1">
    <citation type="submission" date="2020-04" db="EMBL/GenBank/DDBJ databases">
        <title>Perkinsus olseni comparative genomics.</title>
        <authorList>
            <person name="Bogema D.R."/>
        </authorList>
    </citation>
    <scope>NUCLEOTIDE SEQUENCE [LARGE SCALE GENOMIC DNA]</scope>
    <source>
        <strain evidence="3">00978-12</strain>
    </source>
</reference>
<feature type="compositionally biased region" description="Low complexity" evidence="2">
    <location>
        <begin position="651"/>
        <end position="663"/>
    </location>
</feature>
<dbReference type="Proteomes" id="UP000541610">
    <property type="component" value="Unassembled WGS sequence"/>
</dbReference>
<feature type="region of interest" description="Disordered" evidence="2">
    <location>
        <begin position="295"/>
        <end position="573"/>
    </location>
</feature>
<feature type="compositionally biased region" description="Low complexity" evidence="2">
    <location>
        <begin position="368"/>
        <end position="396"/>
    </location>
</feature>
<name>A0A7J6NGQ4_PEROL</name>
<sequence length="880" mass="93732">MATSVRYNDFHLSPPREYFLPSNPIIRPGDITRRSVSLAEVVSMKESHLAAERKSHEKTLQQDALSRLRCEKTFDDLKQINIRCHEQTEKVNRRIESVLAVEPRFSESIKRLEERCDELGKNLETAKKEKVETRRLFTEGQAQIEAEIATKRSSEREVASKEALRRRIIEKGAHGNRHQSVELVGGFDEVLSGEGEKRVLIPYKYVISASQLVEMDLAWKRLPEDRAKLFLQSQELAPEVRIDTPTWSPRDGGTAAKSSRHGEGPQKERMEAMERAIRETWARVKEKRREIEELENALSDDSEQEESGNQPAGVVKSNSSTKLPNASGGSCGSSASSMGHHSPPMVPSPRQQDEAVDGVSPNGGSQEGPAIGAAKKGATATTAAATGSGPSLAATAPVCTGKEQSSAARVAQARAEAARTSRSKVRQQRGASTGPQQQQQLPGGVATQQESIGGPTVTTPSQSAAVTTTTTTAGGTRTLSPQAGGCQEQTKPIIQSRRWSEMTSDEDSEPTTSKLRKFEPPRRSFSSVVAGGPVKKAASCEAPTKVTRPGSPLKQPSGGSSSKGKLRTARSHSGARRTFFGDILSILLAAKSARGAKTSAADSPGVPISPGGSPKAPAVKPAADQSNAPVGRTVSPEVPLKHGGSGKKGSEASPSTSPTAKSAGVALQAATAGTPASTSNGASSPKGSIAAAHSARGSTRASTGNNSKKAAVPVAAKATTRRQFGDSKTSPRVKVRPEKRAEMETVPEEGEVDYGADSMETAHWGTMPPAGQFHPLPGFYPSGPVPPMMMFPPGFPAPYPGMPMIAPMLPQGFGPLMGNLPPYDHPIGGNETGERVPDGTPPKRNSKDNKETTKGKEQQEFWATHRRISSREAHHQLDIS</sequence>
<feature type="compositionally biased region" description="Basic and acidic residues" evidence="2">
    <location>
        <begin position="869"/>
        <end position="880"/>
    </location>
</feature>
<feature type="compositionally biased region" description="Basic and acidic residues" evidence="2">
    <location>
        <begin position="260"/>
        <end position="271"/>
    </location>
</feature>
<organism evidence="3 4">
    <name type="scientific">Perkinsus olseni</name>
    <name type="common">Perkinsus atlanticus</name>
    <dbReference type="NCBI Taxonomy" id="32597"/>
    <lineage>
        <taxon>Eukaryota</taxon>
        <taxon>Sar</taxon>
        <taxon>Alveolata</taxon>
        <taxon>Perkinsozoa</taxon>
        <taxon>Perkinsea</taxon>
        <taxon>Perkinsida</taxon>
        <taxon>Perkinsidae</taxon>
        <taxon>Perkinsus</taxon>
    </lineage>
</organism>
<feature type="compositionally biased region" description="Low complexity" evidence="2">
    <location>
        <begin position="456"/>
        <end position="478"/>
    </location>
</feature>
<feature type="compositionally biased region" description="Low complexity" evidence="2">
    <location>
        <begin position="405"/>
        <end position="420"/>
    </location>
</feature>
<comment type="caution">
    <text evidence="3">The sequence shown here is derived from an EMBL/GenBank/DDBJ whole genome shotgun (WGS) entry which is preliminary data.</text>
</comment>
<feature type="compositionally biased region" description="Polar residues" evidence="2">
    <location>
        <begin position="674"/>
        <end position="686"/>
    </location>
</feature>
<evidence type="ECO:0000256" key="1">
    <source>
        <dbReference type="SAM" id="Coils"/>
    </source>
</evidence>
<dbReference type="EMBL" id="JABANP010000390">
    <property type="protein sequence ID" value="KAF4683072.1"/>
    <property type="molecule type" value="Genomic_DNA"/>
</dbReference>
<accession>A0A7J6NGQ4</accession>
<protein>
    <submittedName>
        <fullName evidence="3">Uncharacterized protein</fullName>
    </submittedName>
</protein>
<feature type="compositionally biased region" description="Basic and acidic residues" evidence="2">
    <location>
        <begin position="845"/>
        <end position="859"/>
    </location>
</feature>
<feature type="coiled-coil region" evidence="1">
    <location>
        <begin position="109"/>
        <end position="136"/>
    </location>
</feature>
<proteinExistence type="predicted"/>
<evidence type="ECO:0000256" key="2">
    <source>
        <dbReference type="SAM" id="MobiDB-lite"/>
    </source>
</evidence>
<keyword evidence="1" id="KW-0175">Coiled coil</keyword>
<feature type="compositionally biased region" description="Low complexity" evidence="2">
    <location>
        <begin position="326"/>
        <end position="343"/>
    </location>
</feature>
<feature type="region of interest" description="Disordered" evidence="2">
    <location>
        <begin position="597"/>
        <end position="747"/>
    </location>
</feature>
<feature type="compositionally biased region" description="Low complexity" evidence="2">
    <location>
        <begin position="708"/>
        <end position="718"/>
    </location>
</feature>
<feature type="region of interest" description="Disordered" evidence="2">
    <location>
        <begin position="241"/>
        <end position="271"/>
    </location>
</feature>